<dbReference type="GO" id="GO:0051315">
    <property type="term" value="P:attachment of mitotic spindle microtubules to kinetochore"/>
    <property type="evidence" value="ECO:0007669"/>
    <property type="project" value="UniProtKB-UniRule"/>
</dbReference>
<evidence type="ECO:0000256" key="2">
    <source>
        <dbReference type="ARBA" id="ARBA00022454"/>
    </source>
</evidence>
<feature type="coiled-coil region" evidence="11">
    <location>
        <begin position="367"/>
        <end position="394"/>
    </location>
</feature>
<evidence type="ECO:0000256" key="10">
    <source>
        <dbReference type="RuleBase" id="RU368072"/>
    </source>
</evidence>
<keyword evidence="4 10" id="KW-0498">Mitosis</keyword>
<comment type="similarity">
    <text evidence="1 10">Belongs to the NDC80/HEC1 family.</text>
</comment>
<name>A0A8J4Q2P0_9MYCE</name>
<protein>
    <recommendedName>
        <fullName evidence="10">Kinetochore protein NDC80</fullName>
    </recommendedName>
</protein>
<dbReference type="InterPro" id="IPR055260">
    <property type="entry name" value="Ndc80_CH"/>
</dbReference>
<evidence type="ECO:0000256" key="12">
    <source>
        <dbReference type="SAM" id="MobiDB-lite"/>
    </source>
</evidence>
<keyword evidence="3 10" id="KW-0132">Cell division</keyword>
<dbReference type="OrthoDB" id="7459479at2759"/>
<proteinExistence type="inferred from homology"/>
<comment type="function">
    <text evidence="10">Acts as a component of the essential kinetochore-associated NDC80 complex, which is required for chromosome segregation and spindle checkpoint activity.</text>
</comment>
<feature type="coiled-coil region" evidence="11">
    <location>
        <begin position="518"/>
        <end position="627"/>
    </location>
</feature>
<comment type="caution">
    <text evidence="14">The sequence shown here is derived from an EMBL/GenBank/DDBJ whole genome shotgun (WGS) entry which is preliminary data.</text>
</comment>
<evidence type="ECO:0000259" key="13">
    <source>
        <dbReference type="Pfam" id="PF03801"/>
    </source>
</evidence>
<comment type="subunit">
    <text evidence="10">Component of the NDC80 complex.</text>
</comment>
<feature type="coiled-coil region" evidence="11">
    <location>
        <begin position="254"/>
        <end position="335"/>
    </location>
</feature>
<feature type="compositionally biased region" description="Low complexity" evidence="12">
    <location>
        <begin position="63"/>
        <end position="86"/>
    </location>
</feature>
<evidence type="ECO:0000256" key="4">
    <source>
        <dbReference type="ARBA" id="ARBA00022776"/>
    </source>
</evidence>
<dbReference type="GO" id="GO:0031262">
    <property type="term" value="C:Ndc80 complex"/>
    <property type="evidence" value="ECO:0007669"/>
    <property type="project" value="UniProtKB-UniRule"/>
</dbReference>
<dbReference type="PANTHER" id="PTHR10643">
    <property type="entry name" value="KINETOCHORE PROTEIN NDC80"/>
    <property type="match status" value="1"/>
</dbReference>
<keyword evidence="15" id="KW-1185">Reference proteome</keyword>
<comment type="subcellular location">
    <subcellularLocation>
        <location evidence="10">Chromosome</location>
        <location evidence="10">Centromere</location>
        <location evidence="10">Kinetochore</location>
    </subcellularLocation>
    <subcellularLocation>
        <location evidence="10">Nucleus</location>
    </subcellularLocation>
</comment>
<evidence type="ECO:0000256" key="3">
    <source>
        <dbReference type="ARBA" id="ARBA00022618"/>
    </source>
</evidence>
<sequence length="683" mass="77596">MNPGRASIAPGRKPSLAPGSNLRHSVAPSGFGAPRQSMAGVGMGQPQQPQQPRNTLGGVSRISTAPPKKSISAAASSSMPKSSTATGKSDSRNINDKQFQAQCQNQVHNFLLTNNYPLKPVLKMPTSKDFLSMFEFLAVMIKPGFKYSAKPDDDIIAFFKMFKYPVQISKRHLLSSGSSQSWPNLLAALAWMVELIEFSIKYEAIEQEKEDEFSKVENKSGEDEEGEFFSFLVNQSYIGFMNGEEGAYVDSVFEEKYAEKNRAAEQDIEDSLEKQRKFELEIEELENFSNAQEIEELNKKIEVGSKDIEKYLHYVKQLKNAKAKHERRRQTIESDMKTNAEALDEQVKRKQYLQEIITEQQKKSLDAKKINHDLEQLRDEFSKVQSECNRLDRTKSDNVKKIQSLIAHIEEQIQTYGEQCRRLSLVDPMGNIDTKYAIEFHAGPLYDGSVASIDPATPANLKIVKKNLKALLEEINHKNTQMNEQTKLKNHQIQSIEDEIKDKEYKVKISTLKFNNVDNNLKSENEKQKKELELLANKVGEAQEMNKRIKQDSLSGLEHSNSEITTKTQENAKLKIRLKQNQDELRAIVITSLNDFTSHKIDCQNNLQQLIEHITLARDERKSAHEQQIAMENYQHLVSSKLILPNHIINNNNNNNASTLVNNNNNNIVNNNNPTTTNSPTSL</sequence>
<keyword evidence="5 10" id="KW-0995">Kinetochore</keyword>
<evidence type="ECO:0000256" key="7">
    <source>
        <dbReference type="ARBA" id="ARBA00023242"/>
    </source>
</evidence>
<dbReference type="AlphaFoldDB" id="A0A8J4Q2P0"/>
<dbReference type="Proteomes" id="UP000695562">
    <property type="component" value="Unassembled WGS sequence"/>
</dbReference>
<evidence type="ECO:0000256" key="1">
    <source>
        <dbReference type="ARBA" id="ARBA00007050"/>
    </source>
</evidence>
<keyword evidence="2 10" id="KW-0158">Chromosome</keyword>
<evidence type="ECO:0000256" key="5">
    <source>
        <dbReference type="ARBA" id="ARBA00022838"/>
    </source>
</evidence>
<dbReference type="Gene3D" id="1.10.418.30">
    <property type="entry name" value="Ncd80 complex, Ncd80 subunit"/>
    <property type="match status" value="1"/>
</dbReference>
<gene>
    <name evidence="14" type="ORF">CYY_005629</name>
</gene>
<feature type="region of interest" description="Disordered" evidence="12">
    <location>
        <begin position="660"/>
        <end position="683"/>
    </location>
</feature>
<dbReference type="InterPro" id="IPR038273">
    <property type="entry name" value="Ndc80_sf"/>
</dbReference>
<evidence type="ECO:0000256" key="9">
    <source>
        <dbReference type="ARBA" id="ARBA00023328"/>
    </source>
</evidence>
<accession>A0A8J4Q2P0</accession>
<dbReference type="GO" id="GO:0005634">
    <property type="term" value="C:nucleus"/>
    <property type="evidence" value="ECO:0007669"/>
    <property type="project" value="UniProtKB-SubCell"/>
</dbReference>
<dbReference type="GO" id="GO:0051301">
    <property type="term" value="P:cell division"/>
    <property type="evidence" value="ECO:0007669"/>
    <property type="project" value="UniProtKB-UniRule"/>
</dbReference>
<evidence type="ECO:0000256" key="6">
    <source>
        <dbReference type="ARBA" id="ARBA00023054"/>
    </source>
</evidence>
<organism evidence="14 15">
    <name type="scientific">Polysphondylium violaceum</name>
    <dbReference type="NCBI Taxonomy" id="133409"/>
    <lineage>
        <taxon>Eukaryota</taxon>
        <taxon>Amoebozoa</taxon>
        <taxon>Evosea</taxon>
        <taxon>Eumycetozoa</taxon>
        <taxon>Dictyostelia</taxon>
        <taxon>Dictyosteliales</taxon>
        <taxon>Dictyosteliaceae</taxon>
        <taxon>Polysphondylium</taxon>
    </lineage>
</organism>
<dbReference type="EMBL" id="AJWJ01000230">
    <property type="protein sequence ID" value="KAF2073046.1"/>
    <property type="molecule type" value="Genomic_DNA"/>
</dbReference>
<keyword evidence="7 10" id="KW-0539">Nucleus</keyword>
<keyword evidence="8 10" id="KW-0131">Cell cycle</keyword>
<evidence type="ECO:0000256" key="8">
    <source>
        <dbReference type="ARBA" id="ARBA00023306"/>
    </source>
</evidence>
<dbReference type="PANTHER" id="PTHR10643:SF2">
    <property type="entry name" value="KINETOCHORE PROTEIN NDC80 HOMOLOG"/>
    <property type="match status" value="1"/>
</dbReference>
<dbReference type="Pfam" id="PF03801">
    <property type="entry name" value="Ndc80_HEC"/>
    <property type="match status" value="1"/>
</dbReference>
<dbReference type="InterPro" id="IPR005550">
    <property type="entry name" value="Kinetochore_Ndc80"/>
</dbReference>
<feature type="domain" description="Kinetochore protein Ndc80 CH" evidence="13">
    <location>
        <begin position="75"/>
        <end position="199"/>
    </location>
</feature>
<evidence type="ECO:0000256" key="11">
    <source>
        <dbReference type="SAM" id="Coils"/>
    </source>
</evidence>
<reference evidence="14" key="1">
    <citation type="submission" date="2020-01" db="EMBL/GenBank/DDBJ databases">
        <title>Development of genomics and gene disruption for Polysphondylium violaceum indicates a role for the polyketide synthase stlB in stalk morphogenesis.</title>
        <authorList>
            <person name="Narita B."/>
            <person name="Kawabe Y."/>
            <person name="Kin K."/>
            <person name="Saito T."/>
            <person name="Gibbs R."/>
            <person name="Kuspa A."/>
            <person name="Muzny D."/>
            <person name="Queller D."/>
            <person name="Richards S."/>
            <person name="Strassman J."/>
            <person name="Sucgang R."/>
            <person name="Worley K."/>
            <person name="Schaap P."/>
        </authorList>
    </citation>
    <scope>NUCLEOTIDE SEQUENCE</scope>
    <source>
        <strain evidence="14">QSvi11</strain>
    </source>
</reference>
<feature type="coiled-coil region" evidence="11">
    <location>
        <begin position="461"/>
        <end position="488"/>
    </location>
</feature>
<evidence type="ECO:0000313" key="14">
    <source>
        <dbReference type="EMBL" id="KAF2073046.1"/>
    </source>
</evidence>
<keyword evidence="9 10" id="KW-0137">Centromere</keyword>
<keyword evidence="6 11" id="KW-0175">Coiled coil</keyword>
<evidence type="ECO:0000313" key="15">
    <source>
        <dbReference type="Proteomes" id="UP000695562"/>
    </source>
</evidence>
<feature type="region of interest" description="Disordered" evidence="12">
    <location>
        <begin position="1"/>
        <end position="92"/>
    </location>
</feature>